<gene>
    <name evidence="1" type="ORF">EYS06_19210</name>
</gene>
<dbReference type="Proteomes" id="UP000292187">
    <property type="component" value="Unassembled WGS sequence"/>
</dbReference>
<protein>
    <submittedName>
        <fullName evidence="1">Uncharacterized protein</fullName>
    </submittedName>
</protein>
<comment type="caution">
    <text evidence="1">The sequence shown here is derived from an EMBL/GenBank/DDBJ whole genome shotgun (WGS) entry which is preliminary data.</text>
</comment>
<evidence type="ECO:0000313" key="1">
    <source>
        <dbReference type="EMBL" id="TBR49306.1"/>
    </source>
</evidence>
<sequence length="62" mass="7314">MLVSEHFSDRSPPPMQTHSYNNNKVIDYWSVKIKFAEIISAYDVIENNVGFNNRDNSYIKYI</sequence>
<name>A0A7Z7YJL3_ESCAL</name>
<reference evidence="1 2" key="1">
    <citation type="submission" date="2019-02" db="EMBL/GenBank/DDBJ databases">
        <title>Draft genome sequence of Escherichia albertii strain Mex-12/320a, isolated from an infant with diarrhea, harboring virulence genes associated with diarrheagenic strains of enteropathogenic E. coli.</title>
        <authorList>
            <person name="Maldonado-Puga S."/>
            <person name="Meza-Segura M."/>
            <person name="Zaidi M.B."/>
            <person name="Estrada-Garcia T."/>
        </authorList>
    </citation>
    <scope>NUCLEOTIDE SEQUENCE [LARGE SCALE GENOMIC DNA]</scope>
    <source>
        <strain evidence="1 2">Mex-12/320a</strain>
    </source>
</reference>
<proteinExistence type="predicted"/>
<accession>A0A7Z7YJL3</accession>
<organism evidence="1 2">
    <name type="scientific">Escherichia albertii</name>
    <dbReference type="NCBI Taxonomy" id="208962"/>
    <lineage>
        <taxon>Bacteria</taxon>
        <taxon>Pseudomonadati</taxon>
        <taxon>Pseudomonadota</taxon>
        <taxon>Gammaproteobacteria</taxon>
        <taxon>Enterobacterales</taxon>
        <taxon>Enterobacteriaceae</taxon>
        <taxon>Escherichia</taxon>
    </lineage>
</organism>
<evidence type="ECO:0000313" key="2">
    <source>
        <dbReference type="Proteomes" id="UP000292187"/>
    </source>
</evidence>
<dbReference type="AlphaFoldDB" id="A0A7Z7YJL3"/>
<dbReference type="EMBL" id="SIZV01000029">
    <property type="protein sequence ID" value="TBR49306.1"/>
    <property type="molecule type" value="Genomic_DNA"/>
</dbReference>